<dbReference type="PANTHER" id="PTHR34135:SF2">
    <property type="entry name" value="LYSOZYME"/>
    <property type="match status" value="1"/>
</dbReference>
<protein>
    <submittedName>
        <fullName evidence="4">GH25 family lysozyme</fullName>
    </submittedName>
</protein>
<evidence type="ECO:0000313" key="5">
    <source>
        <dbReference type="Proteomes" id="UP001220377"/>
    </source>
</evidence>
<keyword evidence="5" id="KW-1185">Reference proteome</keyword>
<keyword evidence="3" id="KW-0326">Glycosidase</keyword>
<dbReference type="PANTHER" id="PTHR34135">
    <property type="entry name" value="LYSOZYME"/>
    <property type="match status" value="1"/>
</dbReference>
<proteinExistence type="inferred from homology"/>
<dbReference type="EMBL" id="CP117884">
    <property type="protein sequence ID" value="WDF83653.1"/>
    <property type="molecule type" value="Genomic_DNA"/>
</dbReference>
<dbReference type="InterPro" id="IPR017853">
    <property type="entry name" value="GH"/>
</dbReference>
<comment type="similarity">
    <text evidence="1">Belongs to the glycosyl hydrolase 25 family.</text>
</comment>
<organism evidence="4 5">
    <name type="scientific">Lacticaseibacillus pabuli</name>
    <dbReference type="NCBI Taxonomy" id="3025672"/>
    <lineage>
        <taxon>Bacteria</taxon>
        <taxon>Bacillati</taxon>
        <taxon>Bacillota</taxon>
        <taxon>Bacilli</taxon>
        <taxon>Lactobacillales</taxon>
        <taxon>Lactobacillaceae</taxon>
        <taxon>Lacticaseibacillus</taxon>
    </lineage>
</organism>
<gene>
    <name evidence="4" type="ORF">PQ472_05295</name>
</gene>
<evidence type="ECO:0000313" key="4">
    <source>
        <dbReference type="EMBL" id="WDF83653.1"/>
    </source>
</evidence>
<dbReference type="SUPFAM" id="SSF51445">
    <property type="entry name" value="(Trans)glycosidases"/>
    <property type="match status" value="1"/>
</dbReference>
<sequence length="361" mass="39072">MSSTRLNFIDIASYQLGMNAGSISADAVIVKATEGTSYVNPGFAKHPQQVLAAGKGLGLYHFARQGTSWQAEADHFLAVVKPYLGKATLWLDWEAGAVKNGTAWAKNWLDYVYRKTGVRPGIYMGLADENAYGWSAVAAAGYPLWVAQYNNYNSVWGFAPRSIYGHVAHKWQWTAFQYTSSGRLSGWAANLDLDVYYGSRTDWDKMAGAKSVTTKGVAGLPQAKLYESRLAGLVYARVKTQVYSTSKLDKASIIKGKYLEAGVTYKAFARDGSVWNLGGDQWVGGPNVIAFENPLTLKGANIRGAIVHTGASVPVYAEDGSSLGQTLPAGNWTAYKVSEGGTQVSVGGPKWLKVYQVGIFM</sequence>
<evidence type="ECO:0000256" key="1">
    <source>
        <dbReference type="ARBA" id="ARBA00010646"/>
    </source>
</evidence>
<dbReference type="Pfam" id="PF01183">
    <property type="entry name" value="Glyco_hydro_25"/>
    <property type="match status" value="1"/>
</dbReference>
<dbReference type="SMART" id="SM00641">
    <property type="entry name" value="Glyco_25"/>
    <property type="match status" value="1"/>
</dbReference>
<dbReference type="RefSeq" id="WP_274261950.1">
    <property type="nucleotide sequence ID" value="NZ_CP117884.1"/>
</dbReference>
<dbReference type="PROSITE" id="PS51904">
    <property type="entry name" value="GLYCOSYL_HYDROL_F25_2"/>
    <property type="match status" value="1"/>
</dbReference>
<dbReference type="InterPro" id="IPR018077">
    <property type="entry name" value="Glyco_hydro_fam25_subgr"/>
</dbReference>
<evidence type="ECO:0000256" key="2">
    <source>
        <dbReference type="ARBA" id="ARBA00022801"/>
    </source>
</evidence>
<evidence type="ECO:0000256" key="3">
    <source>
        <dbReference type="ARBA" id="ARBA00023295"/>
    </source>
</evidence>
<accession>A0ABY7WU20</accession>
<name>A0ABY7WU20_9LACO</name>
<dbReference type="InterPro" id="IPR002053">
    <property type="entry name" value="Glyco_hydro_25"/>
</dbReference>
<keyword evidence="2" id="KW-0378">Hydrolase</keyword>
<reference evidence="4 5" key="1">
    <citation type="submission" date="2023-02" db="EMBL/GenBank/DDBJ databases">
        <title>Genome sequence of Lacticaseibacillus sp. KACC 23028.</title>
        <authorList>
            <person name="Kim S."/>
            <person name="Heo J."/>
            <person name="Kwon S.-W."/>
        </authorList>
    </citation>
    <scope>NUCLEOTIDE SEQUENCE [LARGE SCALE GENOMIC DNA]</scope>
    <source>
        <strain evidence="4 5">KACC 23028</strain>
    </source>
</reference>
<dbReference type="Proteomes" id="UP001220377">
    <property type="component" value="Chromosome"/>
</dbReference>
<dbReference type="Gene3D" id="3.20.20.80">
    <property type="entry name" value="Glycosidases"/>
    <property type="match status" value="1"/>
</dbReference>